<proteinExistence type="predicted"/>
<reference evidence="2" key="1">
    <citation type="journal article" date="2019" name="Int. J. Syst. Evol. Microbiol.">
        <title>The Global Catalogue of Microorganisms (GCM) 10K type strain sequencing project: providing services to taxonomists for standard genome sequencing and annotation.</title>
        <authorList>
            <consortium name="The Broad Institute Genomics Platform"/>
            <consortium name="The Broad Institute Genome Sequencing Center for Infectious Disease"/>
            <person name="Wu L."/>
            <person name="Ma J."/>
        </authorList>
    </citation>
    <scope>NUCLEOTIDE SEQUENCE [LARGE SCALE GENOMIC DNA]</scope>
    <source>
        <strain evidence="2">JCM 18077</strain>
    </source>
</reference>
<dbReference type="Proteomes" id="UP001500822">
    <property type="component" value="Unassembled WGS sequence"/>
</dbReference>
<gene>
    <name evidence="1" type="ORF">GCM10023217_07710</name>
</gene>
<protein>
    <recommendedName>
        <fullName evidence="3">Ribbon-helix-helix protein CopG domain-containing protein</fullName>
    </recommendedName>
</protein>
<sequence>MSVLDSRQVVPLTSAELDQLRQAAGARGISAGLFGRGLMRFALEHADRLDAAMERESEEAAARVSAGARRAIAQRWAK</sequence>
<evidence type="ECO:0000313" key="2">
    <source>
        <dbReference type="Proteomes" id="UP001500822"/>
    </source>
</evidence>
<dbReference type="RefSeq" id="WP_345312510.1">
    <property type="nucleotide sequence ID" value="NZ_BAABIE010000003.1"/>
</dbReference>
<evidence type="ECO:0000313" key="1">
    <source>
        <dbReference type="EMBL" id="GAA4741843.1"/>
    </source>
</evidence>
<organism evidence="1 2">
    <name type="scientific">Gordonia alkaliphila</name>
    <dbReference type="NCBI Taxonomy" id="1053547"/>
    <lineage>
        <taxon>Bacteria</taxon>
        <taxon>Bacillati</taxon>
        <taxon>Actinomycetota</taxon>
        <taxon>Actinomycetes</taxon>
        <taxon>Mycobacteriales</taxon>
        <taxon>Gordoniaceae</taxon>
        <taxon>Gordonia</taxon>
    </lineage>
</organism>
<evidence type="ECO:0008006" key="3">
    <source>
        <dbReference type="Google" id="ProtNLM"/>
    </source>
</evidence>
<dbReference type="EMBL" id="BAABIE010000003">
    <property type="protein sequence ID" value="GAA4741843.1"/>
    <property type="molecule type" value="Genomic_DNA"/>
</dbReference>
<comment type="caution">
    <text evidence="1">The sequence shown here is derived from an EMBL/GenBank/DDBJ whole genome shotgun (WGS) entry which is preliminary data.</text>
</comment>
<accession>A0ABP8YZE9</accession>
<keyword evidence="2" id="KW-1185">Reference proteome</keyword>
<name>A0ABP8YZE9_9ACTN</name>